<dbReference type="Pfam" id="PF01479">
    <property type="entry name" value="S4"/>
    <property type="match status" value="1"/>
</dbReference>
<dbReference type="AlphaFoldDB" id="A0A382AA45"/>
<dbReference type="InterPro" id="IPR006145">
    <property type="entry name" value="PsdUridine_synth_RsuA/RluA"/>
</dbReference>
<dbReference type="InterPro" id="IPR020103">
    <property type="entry name" value="PsdUridine_synth_cat_dom_sf"/>
</dbReference>
<gene>
    <name evidence="4" type="ORF">METZ01_LOCUS151249</name>
</gene>
<dbReference type="Gene3D" id="3.30.2350.10">
    <property type="entry name" value="Pseudouridine synthase"/>
    <property type="match status" value="1"/>
</dbReference>
<dbReference type="SMART" id="SM00363">
    <property type="entry name" value="S4"/>
    <property type="match status" value="1"/>
</dbReference>
<dbReference type="CDD" id="cd02869">
    <property type="entry name" value="PseudoU_synth_RluA_like"/>
    <property type="match status" value="1"/>
</dbReference>
<name>A0A382AA45_9ZZZZ</name>
<dbReference type="SUPFAM" id="SSF55174">
    <property type="entry name" value="Alpha-L RNA-binding motif"/>
    <property type="match status" value="1"/>
</dbReference>
<sequence>MENFLTKEFMNIVATVNANRIDQFLYGKELGLSREHIKKLSNQGYVLLNGVRPKVSDKVRIGDRISISIPPPKRLDVIPESIPIKVVYEDDCLVVVDKPAGISAHPGPGHESGTLVNALLYRYPDLPGIGGIQRPGIVHRLDKDTSGLMVVAKTGKAHTNISQQFKERLVVKRYIALVNGILKPQKGLINGSIGRDRTNRKRMAVVPDGKEARTFFWKQRVLDNHTVVEIKPETGRTHQIRVHMASIGHPLFGDYIYGTRNSLLPHHFLHAHSLTFLHPDNGKVIEMRSCLPSNLNFILNELTKMPSVNETNKDHKVL</sequence>
<feature type="domain" description="RNA-binding S4" evidence="3">
    <location>
        <begin position="19"/>
        <end position="83"/>
    </location>
</feature>
<dbReference type="GO" id="GO:0009982">
    <property type="term" value="F:pseudouridine synthase activity"/>
    <property type="evidence" value="ECO:0007669"/>
    <property type="project" value="InterPro"/>
</dbReference>
<dbReference type="InterPro" id="IPR006225">
    <property type="entry name" value="PsdUridine_synth_RluC/D"/>
</dbReference>
<reference evidence="4" key="1">
    <citation type="submission" date="2018-05" db="EMBL/GenBank/DDBJ databases">
        <authorList>
            <person name="Lanie J.A."/>
            <person name="Ng W.-L."/>
            <person name="Kazmierczak K.M."/>
            <person name="Andrzejewski T.M."/>
            <person name="Davidsen T.M."/>
            <person name="Wayne K.J."/>
            <person name="Tettelin H."/>
            <person name="Glass J.I."/>
            <person name="Rusch D."/>
            <person name="Podicherti R."/>
            <person name="Tsui H.-C.T."/>
            <person name="Winkler M.E."/>
        </authorList>
    </citation>
    <scope>NUCLEOTIDE SEQUENCE</scope>
</reference>
<keyword evidence="2" id="KW-0413">Isomerase</keyword>
<protein>
    <recommendedName>
        <fullName evidence="3">RNA-binding S4 domain-containing protein</fullName>
    </recommendedName>
</protein>
<organism evidence="4">
    <name type="scientific">marine metagenome</name>
    <dbReference type="NCBI Taxonomy" id="408172"/>
    <lineage>
        <taxon>unclassified sequences</taxon>
        <taxon>metagenomes</taxon>
        <taxon>ecological metagenomes</taxon>
    </lineage>
</organism>
<dbReference type="PROSITE" id="PS01129">
    <property type="entry name" value="PSI_RLU"/>
    <property type="match status" value="1"/>
</dbReference>
<dbReference type="EMBL" id="UINC01024551">
    <property type="protein sequence ID" value="SVA98395.1"/>
    <property type="molecule type" value="Genomic_DNA"/>
</dbReference>
<dbReference type="Pfam" id="PF00849">
    <property type="entry name" value="PseudoU_synth_2"/>
    <property type="match status" value="1"/>
</dbReference>
<dbReference type="NCBIfam" id="TIGR00005">
    <property type="entry name" value="rluA_subfam"/>
    <property type="match status" value="1"/>
</dbReference>
<dbReference type="PANTHER" id="PTHR21600">
    <property type="entry name" value="MITOCHONDRIAL RNA PSEUDOURIDINE SYNTHASE"/>
    <property type="match status" value="1"/>
</dbReference>
<dbReference type="InterPro" id="IPR006224">
    <property type="entry name" value="PsdUridine_synth_RluA-like_CS"/>
</dbReference>
<dbReference type="GO" id="GO:0003723">
    <property type="term" value="F:RNA binding"/>
    <property type="evidence" value="ECO:0007669"/>
    <property type="project" value="InterPro"/>
</dbReference>
<dbReference type="InterPro" id="IPR036986">
    <property type="entry name" value="S4_RNA-bd_sf"/>
</dbReference>
<accession>A0A382AA45</accession>
<dbReference type="InterPro" id="IPR002942">
    <property type="entry name" value="S4_RNA-bd"/>
</dbReference>
<dbReference type="SUPFAM" id="SSF55120">
    <property type="entry name" value="Pseudouridine synthase"/>
    <property type="match status" value="1"/>
</dbReference>
<evidence type="ECO:0000256" key="2">
    <source>
        <dbReference type="ARBA" id="ARBA00023235"/>
    </source>
</evidence>
<evidence type="ECO:0000313" key="4">
    <source>
        <dbReference type="EMBL" id="SVA98395.1"/>
    </source>
</evidence>
<dbReference type="PROSITE" id="PS50889">
    <property type="entry name" value="S4"/>
    <property type="match status" value="1"/>
</dbReference>
<evidence type="ECO:0000256" key="1">
    <source>
        <dbReference type="ARBA" id="ARBA00010876"/>
    </source>
</evidence>
<dbReference type="Gene3D" id="3.10.290.10">
    <property type="entry name" value="RNA-binding S4 domain"/>
    <property type="match status" value="1"/>
</dbReference>
<comment type="similarity">
    <text evidence="1">Belongs to the pseudouridine synthase RluA family.</text>
</comment>
<dbReference type="PANTHER" id="PTHR21600:SF44">
    <property type="entry name" value="RIBOSOMAL LARGE SUBUNIT PSEUDOURIDINE SYNTHASE D"/>
    <property type="match status" value="1"/>
</dbReference>
<dbReference type="InterPro" id="IPR050188">
    <property type="entry name" value="RluA_PseudoU_synthase"/>
</dbReference>
<dbReference type="GO" id="GO:0000455">
    <property type="term" value="P:enzyme-directed rRNA pseudouridine synthesis"/>
    <property type="evidence" value="ECO:0007669"/>
    <property type="project" value="TreeGrafter"/>
</dbReference>
<evidence type="ECO:0000259" key="3">
    <source>
        <dbReference type="SMART" id="SM00363"/>
    </source>
</evidence>
<proteinExistence type="inferred from homology"/>
<dbReference type="CDD" id="cd00165">
    <property type="entry name" value="S4"/>
    <property type="match status" value="1"/>
</dbReference>